<evidence type="ECO:0000256" key="4">
    <source>
        <dbReference type="PIRSR" id="PIRSR001434-2"/>
    </source>
</evidence>
<evidence type="ECO:0000313" key="7">
    <source>
        <dbReference type="Proteomes" id="UP000007488"/>
    </source>
</evidence>
<dbReference type="RefSeq" id="WP_013625875.1">
    <property type="nucleotide sequence ID" value="NC_015172.1"/>
</dbReference>
<dbReference type="CDD" id="cd00614">
    <property type="entry name" value="CGS_like"/>
    <property type="match status" value="1"/>
</dbReference>
<evidence type="ECO:0000256" key="3">
    <source>
        <dbReference type="ARBA" id="ARBA00022898"/>
    </source>
</evidence>
<evidence type="ECO:0000313" key="6">
    <source>
        <dbReference type="EMBL" id="ADY57055.1"/>
    </source>
</evidence>
<protein>
    <submittedName>
        <fullName evidence="6">Cysteine synthase cystathionine gamma-synthase</fullName>
        <ecNumber evidence="6">2.5.1.47</ecNumber>
        <ecNumber evidence="6">2.5.1.48</ecNumber>
    </submittedName>
</protein>
<keyword evidence="3 4" id="KW-0663">Pyridoxal phosphate</keyword>
<feature type="modified residue" description="N6-(pyridoxal phosphate)lysine" evidence="4">
    <location>
        <position position="224"/>
    </location>
</feature>
<keyword evidence="7" id="KW-1185">Reference proteome</keyword>
<dbReference type="SUPFAM" id="SSF53383">
    <property type="entry name" value="PLP-dependent transferases"/>
    <property type="match status" value="1"/>
</dbReference>
<dbReference type="GO" id="GO:0004124">
    <property type="term" value="F:cysteine synthase activity"/>
    <property type="evidence" value="ECO:0007669"/>
    <property type="project" value="UniProtKB-EC"/>
</dbReference>
<evidence type="ECO:0000256" key="5">
    <source>
        <dbReference type="RuleBase" id="RU362118"/>
    </source>
</evidence>
<dbReference type="GO" id="GO:0009086">
    <property type="term" value="P:methionine biosynthetic process"/>
    <property type="evidence" value="ECO:0007669"/>
    <property type="project" value="UniProtKB-ARBA"/>
</dbReference>
<dbReference type="Pfam" id="PF01053">
    <property type="entry name" value="Cys_Met_Meta_PP"/>
    <property type="match status" value="1"/>
</dbReference>
<dbReference type="PANTHER" id="PTHR11808">
    <property type="entry name" value="TRANS-SULFURATION ENZYME FAMILY MEMBER"/>
    <property type="match status" value="1"/>
</dbReference>
<evidence type="ECO:0000256" key="2">
    <source>
        <dbReference type="ARBA" id="ARBA00009077"/>
    </source>
</evidence>
<dbReference type="EC" id="2.5.1.47" evidence="6"/>
<accession>F0SYE3</accession>
<dbReference type="InterPro" id="IPR000277">
    <property type="entry name" value="Cys/Met-Metab_PyrdxlP-dep_enz"/>
</dbReference>
<dbReference type="PIRSF" id="PIRSF001434">
    <property type="entry name" value="CGS"/>
    <property type="match status" value="1"/>
</dbReference>
<organism evidence="6 7">
    <name type="scientific">Syntrophobotulus glycolicus (strain DSM 8271 / FlGlyR)</name>
    <dbReference type="NCBI Taxonomy" id="645991"/>
    <lineage>
        <taxon>Bacteria</taxon>
        <taxon>Bacillati</taxon>
        <taxon>Bacillota</taxon>
        <taxon>Clostridia</taxon>
        <taxon>Eubacteriales</taxon>
        <taxon>Desulfitobacteriaceae</taxon>
        <taxon>Syntrophobotulus</taxon>
    </lineage>
</organism>
<keyword evidence="6" id="KW-0808">Transferase</keyword>
<sequence>MILEMRLISLFLSRKRLYYFFGGGIEIVKEQNILTKLAQIGNRLDPTGAISFPVYHSSTFAHPELGKSTGYDYSRSANPTRKVLEDSLAALEGGCKGFAFSSGLAAITTILSLFKSGDHFIVTEDLYGGTYRLFQQVFNEFGIEATFVDTTRPDQIEASICPNTKAVFCETPSNPLMKVADIRQICRLAQSHHLLTIVDNTFLSPYLQRPLQLGADIVVHSASKFIGGHNDVIAGLVAAREEHLAERLGFLQNALGAVLGPQDSWLLIRGLKTLGLRLECQQSNALRIAHWLENHPLVDQVFYPGLSAHPGYDLQLSQSSGFGAILSFSLKDHCSIPDILQKFKVISFAESLGGVESLITYPYIQTHADIPEEVRKRLGLNEYLLRISVGIEDCNDLIDDLNQALTF</sequence>
<dbReference type="KEGG" id="sgy:Sgly_2784"/>
<gene>
    <name evidence="6" type="ordered locus">Sgly_2784</name>
</gene>
<dbReference type="InterPro" id="IPR015424">
    <property type="entry name" value="PyrdxlP-dep_Trfase"/>
</dbReference>
<dbReference type="Proteomes" id="UP000007488">
    <property type="component" value="Chromosome"/>
</dbReference>
<dbReference type="GO" id="GO:0016846">
    <property type="term" value="F:carbon-sulfur lyase activity"/>
    <property type="evidence" value="ECO:0007669"/>
    <property type="project" value="TreeGrafter"/>
</dbReference>
<dbReference type="GO" id="GO:0003962">
    <property type="term" value="F:cystathionine gamma-synthase activity"/>
    <property type="evidence" value="ECO:0007669"/>
    <property type="project" value="UniProtKB-EC"/>
</dbReference>
<proteinExistence type="inferred from homology"/>
<reference evidence="6 7" key="1">
    <citation type="journal article" date="2011" name="Stand. Genomic Sci.">
        <title>Complete genome sequence of Syntrophobotulus glycolicus type strain (FlGlyR).</title>
        <authorList>
            <person name="Han C."/>
            <person name="Mwirichia R."/>
            <person name="Chertkov O."/>
            <person name="Held B."/>
            <person name="Lapidus A."/>
            <person name="Nolan M."/>
            <person name="Lucas S."/>
            <person name="Hammon N."/>
            <person name="Deshpande S."/>
            <person name="Cheng J.F."/>
            <person name="Tapia R."/>
            <person name="Goodwin L."/>
            <person name="Pitluck S."/>
            <person name="Huntemann M."/>
            <person name="Liolios K."/>
            <person name="Ivanova N."/>
            <person name="Pagani I."/>
            <person name="Mavromatis K."/>
            <person name="Ovchinikova G."/>
            <person name="Pati A."/>
            <person name="Chen A."/>
            <person name="Palaniappan K."/>
            <person name="Land M."/>
            <person name="Hauser L."/>
            <person name="Brambilla E.M."/>
            <person name="Rohde M."/>
            <person name="Spring S."/>
            <person name="Sikorski J."/>
            <person name="Goker M."/>
            <person name="Woyke T."/>
            <person name="Bristow J."/>
            <person name="Eisen J.A."/>
            <person name="Markowitz V."/>
            <person name="Hugenholtz P."/>
            <person name="Kyrpides N.C."/>
            <person name="Klenk H.P."/>
            <person name="Detter J.C."/>
        </authorList>
    </citation>
    <scope>NUCLEOTIDE SEQUENCE [LARGE SCALE GENOMIC DNA]</scope>
    <source>
        <strain evidence="7">DSM 8271 / FlGlyR</strain>
    </source>
</reference>
<dbReference type="Gene3D" id="3.90.1150.10">
    <property type="entry name" value="Aspartate Aminotransferase, domain 1"/>
    <property type="match status" value="1"/>
</dbReference>
<dbReference type="FunFam" id="3.90.1150.10:FF:000033">
    <property type="entry name" value="Cystathionine gamma-synthase"/>
    <property type="match status" value="1"/>
</dbReference>
<dbReference type="AlphaFoldDB" id="F0SYE3"/>
<dbReference type="EMBL" id="CP002547">
    <property type="protein sequence ID" value="ADY57055.1"/>
    <property type="molecule type" value="Genomic_DNA"/>
</dbReference>
<dbReference type="STRING" id="645991.Sgly_2784"/>
<reference evidence="7" key="2">
    <citation type="submission" date="2011-02" db="EMBL/GenBank/DDBJ databases">
        <title>The complete genome of Syntrophobotulus glycolicus DSM 8271.</title>
        <authorList>
            <person name="Lucas S."/>
            <person name="Copeland A."/>
            <person name="Lapidus A."/>
            <person name="Bruce D."/>
            <person name="Goodwin L."/>
            <person name="Pitluck S."/>
            <person name="Kyrpides N."/>
            <person name="Mavromatis K."/>
            <person name="Pagani I."/>
            <person name="Ivanova N."/>
            <person name="Mikhailova N."/>
            <person name="Chertkov O."/>
            <person name="Held B."/>
            <person name="Detter J.C."/>
            <person name="Tapia R."/>
            <person name="Han C."/>
            <person name="Land M."/>
            <person name="Hauser L."/>
            <person name="Markowitz V."/>
            <person name="Cheng J.-F."/>
            <person name="Hugenholtz P."/>
            <person name="Woyke T."/>
            <person name="Wu D."/>
            <person name="Spring S."/>
            <person name="Schroeder M."/>
            <person name="Brambilla E."/>
            <person name="Klenk H.-P."/>
            <person name="Eisen J.A."/>
        </authorList>
    </citation>
    <scope>NUCLEOTIDE SEQUENCE [LARGE SCALE GENOMIC DNA]</scope>
    <source>
        <strain evidence="7">DSM 8271 / FlGlyR</strain>
    </source>
</reference>
<dbReference type="InterPro" id="IPR015422">
    <property type="entry name" value="PyrdxlP-dep_Trfase_small"/>
</dbReference>
<comment type="similarity">
    <text evidence="2 5">Belongs to the trans-sulfuration enzymes family.</text>
</comment>
<dbReference type="GO" id="GO:0030170">
    <property type="term" value="F:pyridoxal phosphate binding"/>
    <property type="evidence" value="ECO:0007669"/>
    <property type="project" value="InterPro"/>
</dbReference>
<dbReference type="HOGENOM" id="CLU_018986_2_0_9"/>
<name>F0SYE3_SYNGF</name>
<dbReference type="GO" id="GO:0019346">
    <property type="term" value="P:transsulfuration"/>
    <property type="evidence" value="ECO:0007669"/>
    <property type="project" value="InterPro"/>
</dbReference>
<dbReference type="Gene3D" id="3.40.640.10">
    <property type="entry name" value="Type I PLP-dependent aspartate aminotransferase-like (Major domain)"/>
    <property type="match status" value="1"/>
</dbReference>
<dbReference type="PANTHER" id="PTHR11808:SF90">
    <property type="entry name" value="CYSTATHIONINE GAMMA-SYNTHASE"/>
    <property type="match status" value="1"/>
</dbReference>
<dbReference type="InterPro" id="IPR015421">
    <property type="entry name" value="PyrdxlP-dep_Trfase_major"/>
</dbReference>
<dbReference type="eggNOG" id="COG0626">
    <property type="taxonomic scope" value="Bacteria"/>
</dbReference>
<evidence type="ECO:0000256" key="1">
    <source>
        <dbReference type="ARBA" id="ARBA00001933"/>
    </source>
</evidence>
<comment type="cofactor">
    <cofactor evidence="1 5">
        <name>pyridoxal 5'-phosphate</name>
        <dbReference type="ChEBI" id="CHEBI:597326"/>
    </cofactor>
</comment>
<dbReference type="FunFam" id="3.40.640.10:FF:000009">
    <property type="entry name" value="Cystathionine gamma-synthase homolog"/>
    <property type="match status" value="1"/>
</dbReference>
<dbReference type="EC" id="2.5.1.48" evidence="6"/>
<dbReference type="GO" id="GO:0005737">
    <property type="term" value="C:cytoplasm"/>
    <property type="evidence" value="ECO:0007669"/>
    <property type="project" value="TreeGrafter"/>
</dbReference>